<sequence length="39" mass="4885">MILIFHFQTLKRNFEQTWIPENKNFREMSEKSVKNTKNR</sequence>
<dbReference type="HOGENOM" id="CLU_3320486_0_0_1"/>
<proteinExistence type="predicted"/>
<keyword evidence="2" id="KW-1185">Reference proteome</keyword>
<reference evidence="1 2" key="2">
    <citation type="journal article" date="2011" name="PLoS Genet.">
        <title>Caenorhabditis briggsae recombinant inbred line genotypes reveal inter-strain incompatibility and the evolution of recombination.</title>
        <authorList>
            <person name="Ross J.A."/>
            <person name="Koboldt D.C."/>
            <person name="Staisch J.E."/>
            <person name="Chamberlin H.M."/>
            <person name="Gupta B.P."/>
            <person name="Miller R.D."/>
            <person name="Baird S.E."/>
            <person name="Haag E.S."/>
        </authorList>
    </citation>
    <scope>NUCLEOTIDE SEQUENCE [LARGE SCALE GENOMIC DNA]</scope>
    <source>
        <strain evidence="1 2">AF16</strain>
    </source>
</reference>
<dbReference type="CTD" id="68916952"/>
<dbReference type="KEGG" id="cbr:CBG_25466"/>
<dbReference type="RefSeq" id="XP_045100487.1">
    <property type="nucleotide sequence ID" value="XM_045236869.1"/>
</dbReference>
<accession>B6IM00</accession>
<gene>
    <name evidence="1" type="ORF">CBG25466</name>
    <name evidence="1" type="ORF">CBG_25466</name>
</gene>
<dbReference type="InParanoid" id="B6IM00"/>
<name>B6IM00_CAEBR</name>
<dbReference type="GeneID" id="68916952"/>
<reference evidence="1 2" key="1">
    <citation type="journal article" date="2003" name="PLoS Biol.">
        <title>The genome sequence of Caenorhabditis briggsae: a platform for comparative genomics.</title>
        <authorList>
            <person name="Stein L.D."/>
            <person name="Bao Z."/>
            <person name="Blasiar D."/>
            <person name="Blumenthal T."/>
            <person name="Brent M.R."/>
            <person name="Chen N."/>
            <person name="Chinwalla A."/>
            <person name="Clarke L."/>
            <person name="Clee C."/>
            <person name="Coghlan A."/>
            <person name="Coulson A."/>
            <person name="D'Eustachio P."/>
            <person name="Fitch D.H."/>
            <person name="Fulton L.A."/>
            <person name="Fulton R.E."/>
            <person name="Griffiths-Jones S."/>
            <person name="Harris T.W."/>
            <person name="Hillier L.W."/>
            <person name="Kamath R."/>
            <person name="Kuwabara P.E."/>
            <person name="Mardis E.R."/>
            <person name="Marra M.A."/>
            <person name="Miner T.L."/>
            <person name="Minx P."/>
            <person name="Mullikin J.C."/>
            <person name="Plumb R.W."/>
            <person name="Rogers J."/>
            <person name="Schein J.E."/>
            <person name="Sohrmann M."/>
            <person name="Spieth J."/>
            <person name="Stajich J.E."/>
            <person name="Wei C."/>
            <person name="Willey D."/>
            <person name="Wilson R.K."/>
            <person name="Durbin R."/>
            <person name="Waterston R.H."/>
        </authorList>
    </citation>
    <scope>NUCLEOTIDE SEQUENCE [LARGE SCALE GENOMIC DNA]</scope>
    <source>
        <strain evidence="1 2">AF16</strain>
    </source>
</reference>
<dbReference type="EMBL" id="HE600952">
    <property type="protein sequence ID" value="CAS00930.1"/>
    <property type="molecule type" value="Genomic_DNA"/>
</dbReference>
<dbReference type="Proteomes" id="UP000008549">
    <property type="component" value="Unassembled WGS sequence"/>
</dbReference>
<evidence type="ECO:0000313" key="2">
    <source>
        <dbReference type="Proteomes" id="UP000008549"/>
    </source>
</evidence>
<evidence type="ECO:0000313" key="1">
    <source>
        <dbReference type="EMBL" id="CAS00930.1"/>
    </source>
</evidence>
<dbReference type="AlphaFoldDB" id="B6IM00"/>
<protein>
    <submittedName>
        <fullName evidence="1">Protein CBG25466</fullName>
    </submittedName>
</protein>
<organism evidence="1 2">
    <name type="scientific">Caenorhabditis briggsae</name>
    <dbReference type="NCBI Taxonomy" id="6238"/>
    <lineage>
        <taxon>Eukaryota</taxon>
        <taxon>Metazoa</taxon>
        <taxon>Ecdysozoa</taxon>
        <taxon>Nematoda</taxon>
        <taxon>Chromadorea</taxon>
        <taxon>Rhabditida</taxon>
        <taxon>Rhabditina</taxon>
        <taxon>Rhabditomorpha</taxon>
        <taxon>Rhabditoidea</taxon>
        <taxon>Rhabditidae</taxon>
        <taxon>Peloderinae</taxon>
        <taxon>Caenorhabditis</taxon>
    </lineage>
</organism>